<dbReference type="EMBL" id="SNYC01000005">
    <property type="protein sequence ID" value="TDQ08310.1"/>
    <property type="molecule type" value="Genomic_DNA"/>
</dbReference>
<reference evidence="3 4" key="1">
    <citation type="submission" date="2019-03" db="EMBL/GenBank/DDBJ databases">
        <title>Genomic Encyclopedia of Archaeal and Bacterial Type Strains, Phase II (KMG-II): from individual species to whole genera.</title>
        <authorList>
            <person name="Goeker M."/>
        </authorList>
    </citation>
    <scope>NUCLEOTIDE SEQUENCE [LARGE SCALE GENOMIC DNA]</scope>
    <source>
        <strain evidence="3 4">DSM 19035</strain>
    </source>
</reference>
<sequence length="499" mass="57455">MLSAALLIPIPRLIASGITFRENHFLHGVASGDPLQDKVIIWTRISSRNYSDKRVRWEMSTDPGFSRIEKKGIKAISGDSDYTVKVDVNGLSPGITYYYRFIYQNTFSATGVTKTLPGALKDSSFCMAVVSCNNWEDGYFNSFRFLAQKQEVDLVLHLGDYIYEYATGEYGNPASGRINEPRNETLTLQDYRTRYAQYRTDPDLQILHAAKPFYLIWDDHEIANDAYRDGAKNHQPNEGNWDVRKKAAIQAYLEWLPIRVKNASQIRRKFEIGDDIALYLMDERSTARTKQMEIDEPGFNGEDRAIIGNAQYNWLANELKNSKATWKLIGNQVMFSGYNVATGFKLPKYNDWWLGYPHERGKIIDMISKEKVSNVLFLTGDHHESFVLALHKEDKFMQYTKAWQKKPLAWELLTPSITSKNGDRRPAEEIIEFERMLRDKSINPHLAFGDIKSHGYFIANISKHTFRADYYFVDNVLSRDAKEYMATSFSVDASTFNLS</sequence>
<feature type="domain" description="PhoD-like phosphatase metallophosphatase" evidence="1">
    <location>
        <begin position="127"/>
        <end position="470"/>
    </location>
</feature>
<proteinExistence type="predicted"/>
<dbReference type="InterPro" id="IPR052900">
    <property type="entry name" value="Phospholipid_Metab_Enz"/>
</dbReference>
<dbReference type="Pfam" id="PF16655">
    <property type="entry name" value="PhoD_N"/>
    <property type="match status" value="1"/>
</dbReference>
<dbReference type="Gene3D" id="3.60.21.70">
    <property type="entry name" value="PhoD-like phosphatase"/>
    <property type="match status" value="1"/>
</dbReference>
<dbReference type="RefSeq" id="WP_133576694.1">
    <property type="nucleotide sequence ID" value="NZ_SNYC01000005.1"/>
</dbReference>
<evidence type="ECO:0000313" key="3">
    <source>
        <dbReference type="EMBL" id="TDQ08310.1"/>
    </source>
</evidence>
<keyword evidence="4" id="KW-1185">Reference proteome</keyword>
<dbReference type="CDD" id="cd07389">
    <property type="entry name" value="MPP_PhoD"/>
    <property type="match status" value="1"/>
</dbReference>
<dbReference type="InterPro" id="IPR032093">
    <property type="entry name" value="PhoD_N"/>
</dbReference>
<organism evidence="3 4">
    <name type="scientific">Pedobacter metabolipauper</name>
    <dbReference type="NCBI Taxonomy" id="425513"/>
    <lineage>
        <taxon>Bacteria</taxon>
        <taxon>Pseudomonadati</taxon>
        <taxon>Bacteroidota</taxon>
        <taxon>Sphingobacteriia</taxon>
        <taxon>Sphingobacteriales</taxon>
        <taxon>Sphingobacteriaceae</taxon>
        <taxon>Pedobacter</taxon>
    </lineage>
</organism>
<evidence type="ECO:0000313" key="4">
    <source>
        <dbReference type="Proteomes" id="UP000295620"/>
    </source>
</evidence>
<dbReference type="PANTHER" id="PTHR43606">
    <property type="entry name" value="PHOSPHATASE, PUTATIVE (AFU_ORTHOLOGUE AFUA_6G08710)-RELATED"/>
    <property type="match status" value="1"/>
</dbReference>
<accession>A0A4R6SU64</accession>
<dbReference type="InterPro" id="IPR029052">
    <property type="entry name" value="Metallo-depent_PP-like"/>
</dbReference>
<dbReference type="Pfam" id="PF09423">
    <property type="entry name" value="PhoD"/>
    <property type="match status" value="1"/>
</dbReference>
<dbReference type="InterPro" id="IPR018946">
    <property type="entry name" value="PhoD-like_MPP"/>
</dbReference>
<dbReference type="AlphaFoldDB" id="A0A4R6SU64"/>
<dbReference type="Proteomes" id="UP000295620">
    <property type="component" value="Unassembled WGS sequence"/>
</dbReference>
<dbReference type="InterPro" id="IPR038607">
    <property type="entry name" value="PhoD-like_sf"/>
</dbReference>
<evidence type="ECO:0000259" key="2">
    <source>
        <dbReference type="Pfam" id="PF16655"/>
    </source>
</evidence>
<protein>
    <submittedName>
        <fullName evidence="3">Alkaline phosphatase D</fullName>
    </submittedName>
</protein>
<dbReference type="SUPFAM" id="SSF56300">
    <property type="entry name" value="Metallo-dependent phosphatases"/>
    <property type="match status" value="1"/>
</dbReference>
<comment type="caution">
    <text evidence="3">The sequence shown here is derived from an EMBL/GenBank/DDBJ whole genome shotgun (WGS) entry which is preliminary data.</text>
</comment>
<feature type="domain" description="Phospholipase D N-terminal" evidence="2">
    <location>
        <begin position="27"/>
        <end position="115"/>
    </location>
</feature>
<dbReference type="OrthoDB" id="9763616at2"/>
<dbReference type="PANTHER" id="PTHR43606:SF7">
    <property type="entry name" value="PHOSPHATASE, PUTATIVE (AFU_ORTHOLOGUE AFUA_6G08710)-RELATED"/>
    <property type="match status" value="1"/>
</dbReference>
<gene>
    <name evidence="3" type="ORF">ATK78_2819</name>
</gene>
<evidence type="ECO:0000259" key="1">
    <source>
        <dbReference type="Pfam" id="PF09423"/>
    </source>
</evidence>
<dbReference type="Gene3D" id="2.60.40.380">
    <property type="entry name" value="Purple acid phosphatase-like, N-terminal"/>
    <property type="match status" value="1"/>
</dbReference>
<name>A0A4R6SU64_9SPHI</name>